<evidence type="ECO:0000259" key="5">
    <source>
        <dbReference type="PROSITE" id="PS50931"/>
    </source>
</evidence>
<dbReference type="FunFam" id="1.10.10.10:FF:000001">
    <property type="entry name" value="LysR family transcriptional regulator"/>
    <property type="match status" value="1"/>
</dbReference>
<feature type="domain" description="HTH lysR-type" evidence="5">
    <location>
        <begin position="19"/>
        <end position="71"/>
    </location>
</feature>
<dbReference type="InterPro" id="IPR000847">
    <property type="entry name" value="LysR_HTH_N"/>
</dbReference>
<comment type="similarity">
    <text evidence="1">Belongs to the LysR transcriptional regulatory family.</text>
</comment>
<dbReference type="PANTHER" id="PTHR30346">
    <property type="entry name" value="TRANSCRIPTIONAL DUAL REGULATOR HCAR-RELATED"/>
    <property type="match status" value="1"/>
</dbReference>
<dbReference type="SUPFAM" id="SSF53850">
    <property type="entry name" value="Periplasmic binding protein-like II"/>
    <property type="match status" value="1"/>
</dbReference>
<dbReference type="EMBL" id="AGFM01000051">
    <property type="protein sequence ID" value="EHJ59888.1"/>
    <property type="molecule type" value="Genomic_DNA"/>
</dbReference>
<dbReference type="Gene3D" id="3.40.190.10">
    <property type="entry name" value="Periplasmic binding protein-like II"/>
    <property type="match status" value="2"/>
</dbReference>
<evidence type="ECO:0000256" key="2">
    <source>
        <dbReference type="ARBA" id="ARBA00023015"/>
    </source>
</evidence>
<name>G6EFL7_9SPHN</name>
<evidence type="ECO:0000256" key="4">
    <source>
        <dbReference type="ARBA" id="ARBA00023163"/>
    </source>
</evidence>
<evidence type="ECO:0000256" key="3">
    <source>
        <dbReference type="ARBA" id="ARBA00023125"/>
    </source>
</evidence>
<dbReference type="eggNOG" id="COG0583">
    <property type="taxonomic scope" value="Bacteria"/>
</dbReference>
<dbReference type="PROSITE" id="PS50931">
    <property type="entry name" value="HTH_LYSR"/>
    <property type="match status" value="1"/>
</dbReference>
<dbReference type="GO" id="GO:0032993">
    <property type="term" value="C:protein-DNA complex"/>
    <property type="evidence" value="ECO:0007669"/>
    <property type="project" value="TreeGrafter"/>
</dbReference>
<organism evidence="6 7">
    <name type="scientific">Novosphingobium pentaromativorans US6-1</name>
    <dbReference type="NCBI Taxonomy" id="1088721"/>
    <lineage>
        <taxon>Bacteria</taxon>
        <taxon>Pseudomonadati</taxon>
        <taxon>Pseudomonadota</taxon>
        <taxon>Alphaproteobacteria</taxon>
        <taxon>Sphingomonadales</taxon>
        <taxon>Sphingomonadaceae</taxon>
        <taxon>Novosphingobium</taxon>
    </lineage>
</organism>
<dbReference type="Pfam" id="PF03466">
    <property type="entry name" value="LysR_substrate"/>
    <property type="match status" value="1"/>
</dbReference>
<dbReference type="InterPro" id="IPR036388">
    <property type="entry name" value="WH-like_DNA-bd_sf"/>
</dbReference>
<dbReference type="Pfam" id="PF00126">
    <property type="entry name" value="HTH_1"/>
    <property type="match status" value="1"/>
</dbReference>
<dbReference type="PANTHER" id="PTHR30346:SF17">
    <property type="entry name" value="LYSR FAMILY TRANSCRIPTIONAL REGULATOR"/>
    <property type="match status" value="1"/>
</dbReference>
<dbReference type="PRINTS" id="PR00039">
    <property type="entry name" value="HTHLYSR"/>
</dbReference>
<dbReference type="InterPro" id="IPR036390">
    <property type="entry name" value="WH_DNA-bd_sf"/>
</dbReference>
<keyword evidence="3" id="KW-0238">DNA-binding</keyword>
<dbReference type="SUPFAM" id="SSF46785">
    <property type="entry name" value="Winged helix' DNA-binding domain"/>
    <property type="match status" value="1"/>
</dbReference>
<evidence type="ECO:0000256" key="1">
    <source>
        <dbReference type="ARBA" id="ARBA00009437"/>
    </source>
</evidence>
<evidence type="ECO:0000313" key="6">
    <source>
        <dbReference type="EMBL" id="EHJ59888.1"/>
    </source>
</evidence>
<protein>
    <submittedName>
        <fullName evidence="6">Transcriptional regulator, LysR family</fullName>
    </submittedName>
</protein>
<sequence length="312" mass="33663">MPQSIAIWNDVMINGLDVEAFVAIAEERHFLRAADRVGIAQSVASKRLKRLEAQLGLTLIDRENRMDIGLTRAGSLFLPVARETLDQLRRAERLGHDFGRGESGPLRLGYVFSAALTGLLINVIEGLARSRPRLEVRPVLMETPEQLAALEQGIIDVGFLRPRSSYPAWCLNERAHSEGILLGMAKSHGLCDRTSVRASALASEVFVVPQFREDVGLIEHVHNLAKLGGFAQPVVIPTADYITAASMAAAGLGIVLAPASLARLHLKGLGFVGIDDYCPSLEIEMVHRGDVPEPLIADVRAAFGSASPVDAA</sequence>
<keyword evidence="2" id="KW-0805">Transcription regulation</keyword>
<dbReference type="GO" id="GO:0003700">
    <property type="term" value="F:DNA-binding transcription factor activity"/>
    <property type="evidence" value="ECO:0007669"/>
    <property type="project" value="InterPro"/>
</dbReference>
<comment type="caution">
    <text evidence="6">The sequence shown here is derived from an EMBL/GenBank/DDBJ whole genome shotgun (WGS) entry which is preliminary data.</text>
</comment>
<dbReference type="Gene3D" id="1.10.10.10">
    <property type="entry name" value="Winged helix-like DNA-binding domain superfamily/Winged helix DNA-binding domain"/>
    <property type="match status" value="1"/>
</dbReference>
<keyword evidence="4" id="KW-0804">Transcription</keyword>
<gene>
    <name evidence="6" type="ORF">NSU_3138</name>
</gene>
<evidence type="ECO:0000313" key="7">
    <source>
        <dbReference type="Proteomes" id="UP000004030"/>
    </source>
</evidence>
<reference evidence="6 7" key="1">
    <citation type="journal article" date="2012" name="J. Bacteriol.">
        <title>Genome sequence of benzo(a)pyrene-degrading bacterium Novosphingobium pentaromativorans US6-1.</title>
        <authorList>
            <person name="Luo Y.R."/>
            <person name="Kang S.G."/>
            <person name="Kim S.J."/>
            <person name="Kim M.R."/>
            <person name="Li N."/>
            <person name="Lee J.H."/>
            <person name="Kwon K.K."/>
        </authorList>
    </citation>
    <scope>NUCLEOTIDE SEQUENCE [LARGE SCALE GENOMIC DNA]</scope>
    <source>
        <strain evidence="6 7">US6-1</strain>
    </source>
</reference>
<proteinExistence type="inferred from homology"/>
<accession>G6EFL7</accession>
<keyword evidence="7" id="KW-1185">Reference proteome</keyword>
<dbReference type="AlphaFoldDB" id="G6EFL7"/>
<dbReference type="PATRIC" id="fig|1088721.3.peg.3094"/>
<dbReference type="InterPro" id="IPR005119">
    <property type="entry name" value="LysR_subst-bd"/>
</dbReference>
<dbReference type="Proteomes" id="UP000004030">
    <property type="component" value="Unassembled WGS sequence"/>
</dbReference>
<dbReference type="GO" id="GO:0003677">
    <property type="term" value="F:DNA binding"/>
    <property type="evidence" value="ECO:0007669"/>
    <property type="project" value="UniProtKB-KW"/>
</dbReference>
<dbReference type="CDD" id="cd08414">
    <property type="entry name" value="PBP2_LTTR_aromatics_like"/>
    <property type="match status" value="1"/>
</dbReference>